<dbReference type="HAMAP" id="MF_00133">
    <property type="entry name" value="Trp_synth_beta"/>
    <property type="match status" value="1"/>
</dbReference>
<dbReference type="InterPro" id="IPR006654">
    <property type="entry name" value="Trp_synth_beta"/>
</dbReference>
<dbReference type="UniPathway" id="UPA00035">
    <property type="reaction ID" value="UER00044"/>
</dbReference>
<evidence type="ECO:0000256" key="7">
    <source>
        <dbReference type="ARBA" id="ARBA00022898"/>
    </source>
</evidence>
<evidence type="ECO:0000256" key="1">
    <source>
        <dbReference type="ARBA" id="ARBA00001933"/>
    </source>
</evidence>
<dbReference type="EMBL" id="JACGXN010000001">
    <property type="protein sequence ID" value="MBA8877812.1"/>
    <property type="molecule type" value="Genomic_DNA"/>
</dbReference>
<dbReference type="PROSITE" id="PS00168">
    <property type="entry name" value="TRP_SYNTHASE_BETA"/>
    <property type="match status" value="1"/>
</dbReference>
<evidence type="ECO:0000256" key="11">
    <source>
        <dbReference type="HAMAP-Rule" id="MF_00133"/>
    </source>
</evidence>
<dbReference type="InterPro" id="IPR001926">
    <property type="entry name" value="TrpB-like_PALP"/>
</dbReference>
<keyword evidence="9 11" id="KW-0456">Lyase</keyword>
<keyword evidence="6 11" id="KW-0822">Tryptophan biosynthesis</keyword>
<feature type="domain" description="Tryptophan synthase beta chain-like PALP" evidence="13">
    <location>
        <begin position="98"/>
        <end position="407"/>
    </location>
</feature>
<evidence type="ECO:0000256" key="9">
    <source>
        <dbReference type="ARBA" id="ARBA00023239"/>
    </source>
</evidence>
<evidence type="ECO:0000256" key="4">
    <source>
        <dbReference type="ARBA" id="ARBA00011270"/>
    </source>
</evidence>
<evidence type="ECO:0000259" key="13">
    <source>
        <dbReference type="Pfam" id="PF00291"/>
    </source>
</evidence>
<dbReference type="PIRSF" id="PIRSF001413">
    <property type="entry name" value="Trp_syn_beta"/>
    <property type="match status" value="1"/>
</dbReference>
<comment type="caution">
    <text evidence="14">The sequence shown here is derived from an EMBL/GenBank/DDBJ whole genome shotgun (WGS) entry which is preliminary data.</text>
</comment>
<dbReference type="Gene3D" id="3.40.50.1100">
    <property type="match status" value="2"/>
</dbReference>
<comment type="cofactor">
    <cofactor evidence="1 11">
        <name>pyridoxal 5'-phosphate</name>
        <dbReference type="ChEBI" id="CHEBI:597326"/>
    </cofactor>
</comment>
<keyword evidence="5 11" id="KW-0028">Amino-acid biosynthesis</keyword>
<proteinExistence type="inferred from homology"/>
<dbReference type="GO" id="GO:0004834">
    <property type="term" value="F:tryptophan synthase activity"/>
    <property type="evidence" value="ECO:0007669"/>
    <property type="project" value="UniProtKB-UniRule"/>
</dbReference>
<dbReference type="FunFam" id="3.40.50.1100:FF:000004">
    <property type="entry name" value="Tryptophan synthase beta chain"/>
    <property type="match status" value="1"/>
</dbReference>
<reference evidence="14 15" key="1">
    <citation type="submission" date="2020-07" db="EMBL/GenBank/DDBJ databases">
        <title>Genomic Encyclopedia of Type Strains, Phase IV (KMG-V): Genome sequencing to study the core and pangenomes of soil and plant-associated prokaryotes.</title>
        <authorList>
            <person name="Whitman W."/>
        </authorList>
    </citation>
    <scope>NUCLEOTIDE SEQUENCE [LARGE SCALE GENOMIC DNA]</scope>
    <source>
        <strain evidence="14 15">AN3</strain>
    </source>
</reference>
<accession>A0A839EFX9</accession>
<gene>
    <name evidence="11" type="primary">trpB</name>
    <name evidence="14" type="ORF">FHW16_001494</name>
</gene>
<evidence type="ECO:0000256" key="2">
    <source>
        <dbReference type="ARBA" id="ARBA00004733"/>
    </source>
</evidence>
<feature type="region of interest" description="Disordered" evidence="12">
    <location>
        <begin position="1"/>
        <end position="21"/>
    </location>
</feature>
<keyword evidence="7 11" id="KW-0663">Pyridoxal phosphate</keyword>
<dbReference type="PANTHER" id="PTHR48077:SF3">
    <property type="entry name" value="TRYPTOPHAN SYNTHASE"/>
    <property type="match status" value="1"/>
</dbReference>
<comment type="pathway">
    <text evidence="2 11">Amino-acid biosynthesis; L-tryptophan biosynthesis; L-tryptophan from chorismate: step 5/5.</text>
</comment>
<comment type="subunit">
    <text evidence="4 11">Tetramer of two alpha and two beta chains.</text>
</comment>
<name>A0A839EFX9_9HYPH</name>
<evidence type="ECO:0000256" key="3">
    <source>
        <dbReference type="ARBA" id="ARBA00009982"/>
    </source>
</evidence>
<keyword evidence="8 11" id="KW-0057">Aromatic amino acid biosynthesis</keyword>
<sequence>MRPEQTERTVDKAVEPNSFKTGPDEEGMFGIFGGRFVAETLMPLILELQQAYDDAKNDPAFKAELRELSTNYAGRPSKLYYAEGLTKHVRQLAKDKGLDGGAKIYFKREDLNHTGSHKINNCLGQILLARRMGKTRIIAETGAGQHGVASATVSARFGLPCVVYMGATDVERQAPNVFRMKLLGAEVKPVASGHGTLKDAMNEALRDWVSNVDDTYYLIGTAAGPHPYPELVRDFQSVIGEEAREQILEREGRLPDTIIAAVGGGSNAIGLFHAFLDDKSVEIIGVEAGGRGLDGEEHCASMSAGSPGVLHGNRTYLLQNKDGQILDGHSVSAGLDYPGVGPEHSWLRDTGRVSYVPILDDEALNAFQLTTRVEGIIPALESAHAIAQAVKIAPTMAQDKIMIVNLSGRGDKDVHTVGKLLGMEI</sequence>
<dbReference type="SUPFAM" id="SSF53686">
    <property type="entry name" value="Tryptophan synthase beta subunit-like PLP-dependent enzymes"/>
    <property type="match status" value="1"/>
</dbReference>
<dbReference type="EC" id="4.2.1.20" evidence="11"/>
<organism evidence="14 15">
    <name type="scientific">Phyllobacterium myrsinacearum</name>
    <dbReference type="NCBI Taxonomy" id="28101"/>
    <lineage>
        <taxon>Bacteria</taxon>
        <taxon>Pseudomonadati</taxon>
        <taxon>Pseudomonadota</taxon>
        <taxon>Alphaproteobacteria</taxon>
        <taxon>Hyphomicrobiales</taxon>
        <taxon>Phyllobacteriaceae</taxon>
        <taxon>Phyllobacterium</taxon>
    </lineage>
</organism>
<dbReference type="NCBIfam" id="TIGR00263">
    <property type="entry name" value="trpB"/>
    <property type="match status" value="1"/>
</dbReference>
<dbReference type="FunFam" id="3.40.50.1100:FF:000001">
    <property type="entry name" value="Tryptophan synthase beta chain"/>
    <property type="match status" value="1"/>
</dbReference>
<dbReference type="InterPro" id="IPR023026">
    <property type="entry name" value="Trp_synth_beta/beta-like"/>
</dbReference>
<evidence type="ECO:0000256" key="5">
    <source>
        <dbReference type="ARBA" id="ARBA00022605"/>
    </source>
</evidence>
<protein>
    <recommendedName>
        <fullName evidence="11">Tryptophan synthase beta chain</fullName>
        <ecNumber evidence="11">4.2.1.20</ecNumber>
    </recommendedName>
</protein>
<dbReference type="InterPro" id="IPR006653">
    <property type="entry name" value="Trp_synth_b_CS"/>
</dbReference>
<dbReference type="InterPro" id="IPR036052">
    <property type="entry name" value="TrpB-like_PALP_sf"/>
</dbReference>
<evidence type="ECO:0000256" key="8">
    <source>
        <dbReference type="ARBA" id="ARBA00023141"/>
    </source>
</evidence>
<evidence type="ECO:0000256" key="6">
    <source>
        <dbReference type="ARBA" id="ARBA00022822"/>
    </source>
</evidence>
<feature type="compositionally biased region" description="Basic and acidic residues" evidence="12">
    <location>
        <begin position="1"/>
        <end position="14"/>
    </location>
</feature>
<evidence type="ECO:0000313" key="15">
    <source>
        <dbReference type="Proteomes" id="UP000549052"/>
    </source>
</evidence>
<comment type="catalytic activity">
    <reaction evidence="10 11">
        <text>(1S,2R)-1-C-(indol-3-yl)glycerol 3-phosphate + L-serine = D-glyceraldehyde 3-phosphate + L-tryptophan + H2O</text>
        <dbReference type="Rhea" id="RHEA:10532"/>
        <dbReference type="ChEBI" id="CHEBI:15377"/>
        <dbReference type="ChEBI" id="CHEBI:33384"/>
        <dbReference type="ChEBI" id="CHEBI:57912"/>
        <dbReference type="ChEBI" id="CHEBI:58866"/>
        <dbReference type="ChEBI" id="CHEBI:59776"/>
        <dbReference type="EC" id="4.2.1.20"/>
    </reaction>
</comment>
<comment type="function">
    <text evidence="11">The beta subunit is responsible for the synthesis of L-tryptophan from indole and L-serine.</text>
</comment>
<evidence type="ECO:0000313" key="14">
    <source>
        <dbReference type="EMBL" id="MBA8877812.1"/>
    </source>
</evidence>
<evidence type="ECO:0000256" key="10">
    <source>
        <dbReference type="ARBA" id="ARBA00049047"/>
    </source>
</evidence>
<dbReference type="Pfam" id="PF00291">
    <property type="entry name" value="PALP"/>
    <property type="match status" value="1"/>
</dbReference>
<feature type="modified residue" description="N6-(pyridoxal phosphate)lysine" evidence="11">
    <location>
        <position position="118"/>
    </location>
</feature>
<dbReference type="CDD" id="cd06446">
    <property type="entry name" value="Trp-synth_B"/>
    <property type="match status" value="1"/>
</dbReference>
<evidence type="ECO:0000256" key="12">
    <source>
        <dbReference type="SAM" id="MobiDB-lite"/>
    </source>
</evidence>
<dbReference type="AlphaFoldDB" id="A0A839EFX9"/>
<keyword evidence="15" id="KW-1185">Reference proteome</keyword>
<dbReference type="PANTHER" id="PTHR48077">
    <property type="entry name" value="TRYPTOPHAN SYNTHASE-RELATED"/>
    <property type="match status" value="1"/>
</dbReference>
<dbReference type="Proteomes" id="UP000549052">
    <property type="component" value="Unassembled WGS sequence"/>
</dbReference>
<dbReference type="GO" id="GO:0005737">
    <property type="term" value="C:cytoplasm"/>
    <property type="evidence" value="ECO:0007669"/>
    <property type="project" value="TreeGrafter"/>
</dbReference>
<comment type="similarity">
    <text evidence="3 11">Belongs to the TrpB family.</text>
</comment>